<dbReference type="InterPro" id="IPR009050">
    <property type="entry name" value="Globin-like_sf"/>
</dbReference>
<evidence type="ECO:0000313" key="7">
    <source>
        <dbReference type="EMBL" id="SEF62491.1"/>
    </source>
</evidence>
<dbReference type="PROSITE" id="PS01033">
    <property type="entry name" value="GLOBIN"/>
    <property type="match status" value="1"/>
</dbReference>
<evidence type="ECO:0000313" key="8">
    <source>
        <dbReference type="Proteomes" id="UP000236742"/>
    </source>
</evidence>
<dbReference type="GO" id="GO:0071949">
    <property type="term" value="F:FAD binding"/>
    <property type="evidence" value="ECO:0007669"/>
    <property type="project" value="TreeGrafter"/>
</dbReference>
<sequence length="141" mass="15984">MPITLSNQELALIEQAFTMARSEELFAQPTLFYEKLFERDPNLRALFREDIAGQGMRFMRTLRTIVTALRQLGGAQEVLEPLARTHGALGVHAQHFETMGEALIDTFKELLGPDFTPEMEAAWRKAYREIADAMIEAGKID</sequence>
<keyword evidence="3" id="KW-0479">Metal-binding</keyword>
<accession>A0A1H5TK81</accession>
<keyword evidence="2 5" id="KW-0561">Oxygen transport</keyword>
<dbReference type="OrthoDB" id="3213438at2"/>
<dbReference type="Proteomes" id="UP000236742">
    <property type="component" value="Unassembled WGS sequence"/>
</dbReference>
<dbReference type="Pfam" id="PF00042">
    <property type="entry name" value="Globin"/>
    <property type="match status" value="1"/>
</dbReference>
<organism evidence="7 8">
    <name type="scientific">Jhaorihella thermophila</name>
    <dbReference type="NCBI Taxonomy" id="488547"/>
    <lineage>
        <taxon>Bacteria</taxon>
        <taxon>Pseudomonadati</taxon>
        <taxon>Pseudomonadota</taxon>
        <taxon>Alphaproteobacteria</taxon>
        <taxon>Rhodobacterales</taxon>
        <taxon>Paracoccaceae</taxon>
        <taxon>Jhaorihella</taxon>
    </lineage>
</organism>
<dbReference type="GO" id="GO:0071500">
    <property type="term" value="P:cellular response to nitrosative stress"/>
    <property type="evidence" value="ECO:0007669"/>
    <property type="project" value="TreeGrafter"/>
</dbReference>
<dbReference type="Gene3D" id="1.10.490.10">
    <property type="entry name" value="Globins"/>
    <property type="match status" value="1"/>
</dbReference>
<feature type="domain" description="Globin" evidence="6">
    <location>
        <begin position="4"/>
        <end position="139"/>
    </location>
</feature>
<keyword evidence="1 5" id="KW-0349">Heme</keyword>
<name>A0A1H5TK81_9RHOB</name>
<evidence type="ECO:0000256" key="4">
    <source>
        <dbReference type="ARBA" id="ARBA00023004"/>
    </source>
</evidence>
<keyword evidence="7" id="KW-0560">Oxidoreductase</keyword>
<evidence type="ECO:0000256" key="3">
    <source>
        <dbReference type="ARBA" id="ARBA00022723"/>
    </source>
</evidence>
<dbReference type="InterPro" id="IPR012292">
    <property type="entry name" value="Globin/Proto"/>
</dbReference>
<dbReference type="EMBL" id="FNVD01000002">
    <property type="protein sequence ID" value="SEF62491.1"/>
    <property type="molecule type" value="Genomic_DNA"/>
</dbReference>
<keyword evidence="8" id="KW-1185">Reference proteome</keyword>
<keyword evidence="5" id="KW-0813">Transport</keyword>
<dbReference type="PANTHER" id="PTHR43396">
    <property type="entry name" value="FLAVOHEMOPROTEIN"/>
    <property type="match status" value="1"/>
</dbReference>
<dbReference type="GO" id="GO:0019825">
    <property type="term" value="F:oxygen binding"/>
    <property type="evidence" value="ECO:0007669"/>
    <property type="project" value="InterPro"/>
</dbReference>
<proteinExistence type="inferred from homology"/>
<dbReference type="GO" id="GO:0020037">
    <property type="term" value="F:heme binding"/>
    <property type="evidence" value="ECO:0007669"/>
    <property type="project" value="InterPro"/>
</dbReference>
<dbReference type="AlphaFoldDB" id="A0A1H5TK81"/>
<dbReference type="RefSeq" id="WP_160114841.1">
    <property type="nucleotide sequence ID" value="NZ_FNVD01000002.1"/>
</dbReference>
<evidence type="ECO:0000256" key="1">
    <source>
        <dbReference type="ARBA" id="ARBA00022617"/>
    </source>
</evidence>
<dbReference type="GO" id="GO:0046872">
    <property type="term" value="F:metal ion binding"/>
    <property type="evidence" value="ECO:0007669"/>
    <property type="project" value="UniProtKB-KW"/>
</dbReference>
<reference evidence="7 8" key="1">
    <citation type="submission" date="2016-10" db="EMBL/GenBank/DDBJ databases">
        <authorList>
            <person name="de Groot N.N."/>
        </authorList>
    </citation>
    <scope>NUCLEOTIDE SEQUENCE [LARGE SCALE GENOMIC DNA]</scope>
    <source>
        <strain evidence="7 8">DSM 23413</strain>
    </source>
</reference>
<gene>
    <name evidence="7" type="ORF">SAMN05421751_102293</name>
</gene>
<evidence type="ECO:0000256" key="2">
    <source>
        <dbReference type="ARBA" id="ARBA00022621"/>
    </source>
</evidence>
<dbReference type="GO" id="GO:0005344">
    <property type="term" value="F:oxygen carrier activity"/>
    <property type="evidence" value="ECO:0007669"/>
    <property type="project" value="UniProtKB-KW"/>
</dbReference>
<dbReference type="SUPFAM" id="SSF46458">
    <property type="entry name" value="Globin-like"/>
    <property type="match status" value="1"/>
</dbReference>
<dbReference type="GO" id="GO:0046210">
    <property type="term" value="P:nitric oxide catabolic process"/>
    <property type="evidence" value="ECO:0007669"/>
    <property type="project" value="TreeGrafter"/>
</dbReference>
<keyword evidence="4" id="KW-0408">Iron</keyword>
<dbReference type="PANTHER" id="PTHR43396:SF3">
    <property type="entry name" value="FLAVOHEMOPROTEIN"/>
    <property type="match status" value="1"/>
</dbReference>
<protein>
    <submittedName>
        <fullName evidence="7">Nitric oxide dioxygenase</fullName>
    </submittedName>
</protein>
<keyword evidence="7" id="KW-0223">Dioxygenase</keyword>
<dbReference type="InterPro" id="IPR000971">
    <property type="entry name" value="Globin"/>
</dbReference>
<evidence type="ECO:0000256" key="5">
    <source>
        <dbReference type="RuleBase" id="RU000356"/>
    </source>
</evidence>
<evidence type="ECO:0000259" key="6">
    <source>
        <dbReference type="PROSITE" id="PS01033"/>
    </source>
</evidence>
<comment type="similarity">
    <text evidence="5">Belongs to the globin family.</text>
</comment>
<dbReference type="GO" id="GO:0008941">
    <property type="term" value="F:nitric oxide dioxygenase NAD(P)H activity"/>
    <property type="evidence" value="ECO:0007669"/>
    <property type="project" value="TreeGrafter"/>
</dbReference>